<dbReference type="Proteomes" id="UP000297299">
    <property type="component" value="Unassembled WGS sequence"/>
</dbReference>
<keyword evidence="4" id="KW-1185">Reference proteome</keyword>
<accession>A0A4Y8CT70</accession>
<dbReference type="Pfam" id="PF11807">
    <property type="entry name" value="UstYa"/>
    <property type="match status" value="1"/>
</dbReference>
<feature type="transmembrane region" description="Helical" evidence="2">
    <location>
        <begin position="43"/>
        <end position="70"/>
    </location>
</feature>
<evidence type="ECO:0000313" key="3">
    <source>
        <dbReference type="EMBL" id="TEY42066.1"/>
    </source>
</evidence>
<keyword evidence="2" id="KW-0812">Transmembrane</keyword>
<keyword evidence="2" id="KW-0472">Membrane</keyword>
<dbReference type="STRING" id="38488.A0A4Y8CT70"/>
<sequence>MAKAYAPLYTSEPRGSCDSGLLSEPAAVTPKVLHFRDKPGRTLLIVLVIISLTSLLLIMVAETFILWNIIGKERMRESYLPTGLSPERNIEREIYSPTKYSSENRSEADAAWNAIHTGHGVVAIDKQWAADQNLVKSVTWPEHPEQSLYVIEAYHVLHCVKNIRDHYLTLLDRKERYWEIEHDNHCFDTIRQHIMCNADDTLLRTTGHQDAGRGQIVSCKNWDALRKWAGERSSCYDDHEPTVDNPRFGVCGRGDGLPVGSILG</sequence>
<dbReference type="AlphaFoldDB" id="A0A4Y8CT70"/>
<comment type="similarity">
    <text evidence="1">Belongs to the ustYa family.</text>
</comment>
<dbReference type="PANTHER" id="PTHR33365:SF6">
    <property type="entry name" value="OXIDASE USTYA"/>
    <property type="match status" value="1"/>
</dbReference>
<evidence type="ECO:0000256" key="1">
    <source>
        <dbReference type="ARBA" id="ARBA00035112"/>
    </source>
</evidence>
<name>A0A4Y8CT70_9HELO</name>
<proteinExistence type="inferred from homology"/>
<protein>
    <recommendedName>
        <fullName evidence="5">DUF3328 domain-containing protein</fullName>
    </recommendedName>
</protein>
<evidence type="ECO:0000256" key="2">
    <source>
        <dbReference type="SAM" id="Phobius"/>
    </source>
</evidence>
<reference evidence="3 4" key="1">
    <citation type="submission" date="2017-11" db="EMBL/GenBank/DDBJ databases">
        <title>Comparative genomics of Botrytis spp.</title>
        <authorList>
            <person name="Valero-Jimenez C.A."/>
            <person name="Tapia P."/>
            <person name="Veloso J."/>
            <person name="Silva-Moreno E."/>
            <person name="Staats M."/>
            <person name="Valdes J.H."/>
            <person name="Van Kan J.A.L."/>
        </authorList>
    </citation>
    <scope>NUCLEOTIDE SEQUENCE [LARGE SCALE GENOMIC DNA]</scope>
    <source>
        <strain evidence="3 4">MUCL2830</strain>
    </source>
</reference>
<dbReference type="EMBL" id="PHWZ01000397">
    <property type="protein sequence ID" value="TEY42066.1"/>
    <property type="molecule type" value="Genomic_DNA"/>
</dbReference>
<keyword evidence="2" id="KW-1133">Transmembrane helix</keyword>
<dbReference type="GO" id="GO:0043386">
    <property type="term" value="P:mycotoxin biosynthetic process"/>
    <property type="evidence" value="ECO:0007669"/>
    <property type="project" value="InterPro"/>
</dbReference>
<comment type="caution">
    <text evidence="3">The sequence shown here is derived from an EMBL/GenBank/DDBJ whole genome shotgun (WGS) entry which is preliminary data.</text>
</comment>
<gene>
    <name evidence="3" type="ORF">BOTCAL_0398g00040</name>
</gene>
<evidence type="ECO:0000313" key="4">
    <source>
        <dbReference type="Proteomes" id="UP000297299"/>
    </source>
</evidence>
<dbReference type="PANTHER" id="PTHR33365">
    <property type="entry name" value="YALI0B05434P"/>
    <property type="match status" value="1"/>
</dbReference>
<dbReference type="InterPro" id="IPR021765">
    <property type="entry name" value="UstYa-like"/>
</dbReference>
<organism evidence="3 4">
    <name type="scientific">Botryotinia calthae</name>
    <dbReference type="NCBI Taxonomy" id="38488"/>
    <lineage>
        <taxon>Eukaryota</taxon>
        <taxon>Fungi</taxon>
        <taxon>Dikarya</taxon>
        <taxon>Ascomycota</taxon>
        <taxon>Pezizomycotina</taxon>
        <taxon>Leotiomycetes</taxon>
        <taxon>Helotiales</taxon>
        <taxon>Sclerotiniaceae</taxon>
        <taxon>Botryotinia</taxon>
    </lineage>
</organism>
<evidence type="ECO:0008006" key="5">
    <source>
        <dbReference type="Google" id="ProtNLM"/>
    </source>
</evidence>
<dbReference type="OrthoDB" id="3687641at2759"/>